<dbReference type="AlphaFoldDB" id="A0A9D5B111"/>
<name>A0A9D5B111_PEA</name>
<sequence length="120" mass="12745">MNEVGVNETEVNEDGVTEGVIGDNYPEANSPLVDNDDVSFHYDNALDVAFDDSNEDSGNDDLMKDGMKNLLGYYNDTEVWGFMLLVALLCCCLSTKPHQGGDIISGNGGCTCDGGGHGCV</sequence>
<evidence type="ECO:0000313" key="2">
    <source>
        <dbReference type="Proteomes" id="UP001058974"/>
    </source>
</evidence>
<reference evidence="1 2" key="1">
    <citation type="journal article" date="2022" name="Nat. Genet.">
        <title>Improved pea reference genome and pan-genome highlight genomic features and evolutionary characteristics.</title>
        <authorList>
            <person name="Yang T."/>
            <person name="Liu R."/>
            <person name="Luo Y."/>
            <person name="Hu S."/>
            <person name="Wang D."/>
            <person name="Wang C."/>
            <person name="Pandey M.K."/>
            <person name="Ge S."/>
            <person name="Xu Q."/>
            <person name="Li N."/>
            <person name="Li G."/>
            <person name="Huang Y."/>
            <person name="Saxena R.K."/>
            <person name="Ji Y."/>
            <person name="Li M."/>
            <person name="Yan X."/>
            <person name="He Y."/>
            <person name="Liu Y."/>
            <person name="Wang X."/>
            <person name="Xiang C."/>
            <person name="Varshney R.K."/>
            <person name="Ding H."/>
            <person name="Gao S."/>
            <person name="Zong X."/>
        </authorList>
    </citation>
    <scope>NUCLEOTIDE SEQUENCE [LARGE SCALE GENOMIC DNA]</scope>
    <source>
        <strain evidence="1 2">cv. Zhongwan 6</strain>
    </source>
</reference>
<organism evidence="1 2">
    <name type="scientific">Pisum sativum</name>
    <name type="common">Garden pea</name>
    <name type="synonym">Lathyrus oleraceus</name>
    <dbReference type="NCBI Taxonomy" id="3888"/>
    <lineage>
        <taxon>Eukaryota</taxon>
        <taxon>Viridiplantae</taxon>
        <taxon>Streptophyta</taxon>
        <taxon>Embryophyta</taxon>
        <taxon>Tracheophyta</taxon>
        <taxon>Spermatophyta</taxon>
        <taxon>Magnoliopsida</taxon>
        <taxon>eudicotyledons</taxon>
        <taxon>Gunneridae</taxon>
        <taxon>Pentapetalae</taxon>
        <taxon>rosids</taxon>
        <taxon>fabids</taxon>
        <taxon>Fabales</taxon>
        <taxon>Fabaceae</taxon>
        <taxon>Papilionoideae</taxon>
        <taxon>50 kb inversion clade</taxon>
        <taxon>NPAAA clade</taxon>
        <taxon>Hologalegina</taxon>
        <taxon>IRL clade</taxon>
        <taxon>Fabeae</taxon>
        <taxon>Lathyrus</taxon>
    </lineage>
</organism>
<comment type="caution">
    <text evidence="1">The sequence shown here is derived from an EMBL/GenBank/DDBJ whole genome shotgun (WGS) entry which is preliminary data.</text>
</comment>
<proteinExistence type="predicted"/>
<dbReference type="Gramene" id="Psat03G0429400-T1">
    <property type="protein sequence ID" value="KAI5429668.1"/>
    <property type="gene ID" value="KIW84_034294"/>
</dbReference>
<dbReference type="Proteomes" id="UP001058974">
    <property type="component" value="Chromosome 3"/>
</dbReference>
<dbReference type="EMBL" id="JAMSHJ010000003">
    <property type="protein sequence ID" value="KAI5429668.1"/>
    <property type="molecule type" value="Genomic_DNA"/>
</dbReference>
<protein>
    <submittedName>
        <fullName evidence="1">Uncharacterized protein</fullName>
    </submittedName>
</protein>
<accession>A0A9D5B111</accession>
<evidence type="ECO:0000313" key="1">
    <source>
        <dbReference type="EMBL" id="KAI5429668.1"/>
    </source>
</evidence>
<keyword evidence="2" id="KW-1185">Reference proteome</keyword>
<gene>
    <name evidence="1" type="ORF">KIW84_034294</name>
</gene>